<dbReference type="Proteomes" id="UP000237271">
    <property type="component" value="Unassembled WGS sequence"/>
</dbReference>
<name>A0A2P4XVU1_9STRA</name>
<comment type="caution">
    <text evidence="1">The sequence shown here is derived from an EMBL/GenBank/DDBJ whole genome shotgun (WGS) entry which is preliminary data.</text>
</comment>
<accession>A0A2P4XVU1</accession>
<gene>
    <name evidence="1" type="ORF">PHPALM_14006</name>
</gene>
<keyword evidence="1" id="KW-0695">RNA-directed DNA polymerase</keyword>
<dbReference type="OrthoDB" id="415724at2759"/>
<dbReference type="Gene3D" id="3.10.10.10">
    <property type="entry name" value="HIV Type 1 Reverse Transcriptase, subunit A, domain 1"/>
    <property type="match status" value="1"/>
</dbReference>
<evidence type="ECO:0000313" key="1">
    <source>
        <dbReference type="EMBL" id="POM69683.1"/>
    </source>
</evidence>
<organism evidence="1 2">
    <name type="scientific">Phytophthora palmivora</name>
    <dbReference type="NCBI Taxonomy" id="4796"/>
    <lineage>
        <taxon>Eukaryota</taxon>
        <taxon>Sar</taxon>
        <taxon>Stramenopiles</taxon>
        <taxon>Oomycota</taxon>
        <taxon>Peronosporomycetes</taxon>
        <taxon>Peronosporales</taxon>
        <taxon>Peronosporaceae</taxon>
        <taxon>Phytophthora</taxon>
    </lineage>
</organism>
<reference evidence="1 2" key="1">
    <citation type="journal article" date="2017" name="Genome Biol. Evol.">
        <title>Phytophthora megakarya and P. palmivora, closely related causal agents of cacao black pod rot, underwent increases in genome sizes and gene numbers by different mechanisms.</title>
        <authorList>
            <person name="Ali S.S."/>
            <person name="Shao J."/>
            <person name="Lary D.J."/>
            <person name="Kronmiller B."/>
            <person name="Shen D."/>
            <person name="Strem M.D."/>
            <person name="Amoako-Attah I."/>
            <person name="Akrofi A.Y."/>
            <person name="Begoude B.A."/>
            <person name="Ten Hoopen G.M."/>
            <person name="Coulibaly K."/>
            <person name="Kebe B.I."/>
            <person name="Melnick R.L."/>
            <person name="Guiltinan M.J."/>
            <person name="Tyler B.M."/>
            <person name="Meinhardt L.W."/>
            <person name="Bailey B.A."/>
        </authorList>
    </citation>
    <scope>NUCLEOTIDE SEQUENCE [LARGE SCALE GENOMIC DNA]</scope>
    <source>
        <strain evidence="2">sbr112.9</strain>
    </source>
</reference>
<dbReference type="AlphaFoldDB" id="A0A2P4XVU1"/>
<dbReference type="SUPFAM" id="SSF56672">
    <property type="entry name" value="DNA/RNA polymerases"/>
    <property type="match status" value="1"/>
</dbReference>
<keyword evidence="1" id="KW-0548">Nucleotidyltransferase</keyword>
<dbReference type="InterPro" id="IPR043502">
    <property type="entry name" value="DNA/RNA_pol_sf"/>
</dbReference>
<proteinExistence type="predicted"/>
<dbReference type="GO" id="GO:0003964">
    <property type="term" value="F:RNA-directed DNA polymerase activity"/>
    <property type="evidence" value="ECO:0007669"/>
    <property type="project" value="UniProtKB-KW"/>
</dbReference>
<dbReference type="Gene3D" id="3.30.70.270">
    <property type="match status" value="1"/>
</dbReference>
<keyword evidence="2" id="KW-1185">Reference proteome</keyword>
<sequence length="369" mass="40530">MRVLAASLVGNPLPEHIKVTVFMDGVKVGPSRTLLFRVHAKTMDEAIQIALQEDYNHRQARTPTSVWQGHNASSGAVQGAPAAGLAPGRYPWNWTVARNGDKYADALHESEGRGQVANFDSTESFLVLDMDKDDLILGMPCLATGHETKAHCQACKIATTASPNAESRRAVWASTAAVPDGTDQADNIETVHEGPLAELKAGELAEVLLKTETSPEDLNSSSVMDEDVLEGFTMQRATRLYSGILKYPGYPVYPLVNEFSNVVSKHQPAQLPPDRRVRHEIDLAPGTKYCVTRQWPLPRKQCEVIDDIFAKNAKSVMTPISRKDELLINMSGCTLYSALDLVDGYYQILMRDSDIPLIAVSTPNGMLWE</sequence>
<dbReference type="EMBL" id="NCKW01007830">
    <property type="protein sequence ID" value="POM69683.1"/>
    <property type="molecule type" value="Genomic_DNA"/>
</dbReference>
<keyword evidence="1" id="KW-0808">Transferase</keyword>
<evidence type="ECO:0000313" key="2">
    <source>
        <dbReference type="Proteomes" id="UP000237271"/>
    </source>
</evidence>
<protein>
    <submittedName>
        <fullName evidence="1">Reverse transcriptase</fullName>
    </submittedName>
</protein>
<dbReference type="InterPro" id="IPR043128">
    <property type="entry name" value="Rev_trsase/Diguanyl_cyclase"/>
</dbReference>